<protein>
    <submittedName>
        <fullName evidence="2">Uncharacterized protein</fullName>
    </submittedName>
</protein>
<feature type="compositionally biased region" description="Basic residues" evidence="1">
    <location>
        <begin position="123"/>
        <end position="135"/>
    </location>
</feature>
<proteinExistence type="predicted"/>
<feature type="compositionally biased region" description="Low complexity" evidence="1">
    <location>
        <begin position="83"/>
        <end position="93"/>
    </location>
</feature>
<evidence type="ECO:0000313" key="2">
    <source>
        <dbReference type="EMBL" id="KAK9743812.1"/>
    </source>
</evidence>
<gene>
    <name evidence="2" type="ORF">QE152_g8317</name>
</gene>
<sequence>MMYNLGQTISLKNIPELVGSAYGRVFVPKNIFSGFATTRIFPYNPYVFGDHDFAGAEVINRPQEIEEAPSTSHQNEDVENSELLEPTTPTTLEADSCNSPSVESLKSTLIRTPQEVRLYPKAAPRKQKAGRKPGKTRIVTDTLKN</sequence>
<name>A0AAW1M9Z4_POPJA</name>
<evidence type="ECO:0000313" key="3">
    <source>
        <dbReference type="Proteomes" id="UP001458880"/>
    </source>
</evidence>
<comment type="caution">
    <text evidence="2">The sequence shown here is derived from an EMBL/GenBank/DDBJ whole genome shotgun (WGS) entry which is preliminary data.</text>
</comment>
<reference evidence="2 3" key="1">
    <citation type="journal article" date="2024" name="BMC Genomics">
        <title>De novo assembly and annotation of Popillia japonica's genome with initial clues to its potential as an invasive pest.</title>
        <authorList>
            <person name="Cucini C."/>
            <person name="Boschi S."/>
            <person name="Funari R."/>
            <person name="Cardaioli E."/>
            <person name="Iannotti N."/>
            <person name="Marturano G."/>
            <person name="Paoli F."/>
            <person name="Bruttini M."/>
            <person name="Carapelli A."/>
            <person name="Frati F."/>
            <person name="Nardi F."/>
        </authorList>
    </citation>
    <scope>NUCLEOTIDE SEQUENCE [LARGE SCALE GENOMIC DNA]</scope>
    <source>
        <strain evidence="2">DMR45628</strain>
    </source>
</reference>
<dbReference type="AlphaFoldDB" id="A0AAW1M9Z4"/>
<evidence type="ECO:0000256" key="1">
    <source>
        <dbReference type="SAM" id="MobiDB-lite"/>
    </source>
</evidence>
<feature type="region of interest" description="Disordered" evidence="1">
    <location>
        <begin position="63"/>
        <end position="145"/>
    </location>
</feature>
<feature type="compositionally biased region" description="Polar residues" evidence="1">
    <location>
        <begin position="96"/>
        <end position="111"/>
    </location>
</feature>
<dbReference type="EMBL" id="JASPKY010000066">
    <property type="protein sequence ID" value="KAK9743812.1"/>
    <property type="molecule type" value="Genomic_DNA"/>
</dbReference>
<organism evidence="2 3">
    <name type="scientific">Popillia japonica</name>
    <name type="common">Japanese beetle</name>
    <dbReference type="NCBI Taxonomy" id="7064"/>
    <lineage>
        <taxon>Eukaryota</taxon>
        <taxon>Metazoa</taxon>
        <taxon>Ecdysozoa</taxon>
        <taxon>Arthropoda</taxon>
        <taxon>Hexapoda</taxon>
        <taxon>Insecta</taxon>
        <taxon>Pterygota</taxon>
        <taxon>Neoptera</taxon>
        <taxon>Endopterygota</taxon>
        <taxon>Coleoptera</taxon>
        <taxon>Polyphaga</taxon>
        <taxon>Scarabaeiformia</taxon>
        <taxon>Scarabaeidae</taxon>
        <taxon>Rutelinae</taxon>
        <taxon>Popillia</taxon>
    </lineage>
</organism>
<keyword evidence="3" id="KW-1185">Reference proteome</keyword>
<dbReference type="Proteomes" id="UP001458880">
    <property type="component" value="Unassembled WGS sequence"/>
</dbReference>
<accession>A0AAW1M9Z4</accession>